<evidence type="ECO:0000256" key="2">
    <source>
        <dbReference type="ARBA" id="ARBA00005262"/>
    </source>
</evidence>
<evidence type="ECO:0000256" key="7">
    <source>
        <dbReference type="SAM" id="Phobius"/>
    </source>
</evidence>
<reference evidence="9" key="1">
    <citation type="submission" date="2017-08" db="EMBL/GenBank/DDBJ databases">
        <authorList>
            <person name="Varghese N."/>
            <person name="Submissions S."/>
        </authorList>
    </citation>
    <scope>NUCLEOTIDE SEQUENCE [LARGE SCALE GENOMIC DNA]</scope>
    <source>
        <strain evidence="9">JC22</strain>
    </source>
</reference>
<keyword evidence="3" id="KW-1003">Cell membrane</keyword>
<evidence type="ECO:0000256" key="4">
    <source>
        <dbReference type="ARBA" id="ARBA00022692"/>
    </source>
</evidence>
<keyword evidence="4 7" id="KW-0812">Transmembrane</keyword>
<sequence>MKDLLFICLFFCKLSISAFGGGYSLIPLIEKEIVERRKLLSSEDITNLFAIGGSAPGAVVINIAILIGYKIKGVIGAILCTLSITLPVFLLAIGCSFVVDYFIENIYIRGALVGLQSAVVALVVYAAFRLYKTALIDTFTISLFSISLILLFLKINAIYVIVFTIFIGIILVFLSKEETQNV</sequence>
<feature type="transmembrane region" description="Helical" evidence="7">
    <location>
        <begin position="158"/>
        <end position="175"/>
    </location>
</feature>
<proteinExistence type="inferred from homology"/>
<keyword evidence="5 7" id="KW-1133">Transmembrane helix</keyword>
<dbReference type="GO" id="GO:0005886">
    <property type="term" value="C:plasma membrane"/>
    <property type="evidence" value="ECO:0007669"/>
    <property type="project" value="UniProtKB-SubCell"/>
</dbReference>
<evidence type="ECO:0000256" key="3">
    <source>
        <dbReference type="ARBA" id="ARBA00022475"/>
    </source>
</evidence>
<evidence type="ECO:0000256" key="5">
    <source>
        <dbReference type="ARBA" id="ARBA00022989"/>
    </source>
</evidence>
<evidence type="ECO:0000256" key="6">
    <source>
        <dbReference type="ARBA" id="ARBA00023136"/>
    </source>
</evidence>
<dbReference type="PANTHER" id="PTHR43663:SF1">
    <property type="entry name" value="CHROMATE TRANSPORTER"/>
    <property type="match status" value="1"/>
</dbReference>
<accession>A0A285RX32</accession>
<keyword evidence="6 7" id="KW-0472">Membrane</keyword>
<gene>
    <name evidence="8" type="ORF">SAMN05880501_102110</name>
</gene>
<evidence type="ECO:0000313" key="8">
    <source>
        <dbReference type="EMBL" id="SOB98851.1"/>
    </source>
</evidence>
<dbReference type="InterPro" id="IPR003370">
    <property type="entry name" value="Chromate_transpt"/>
</dbReference>
<dbReference type="Proteomes" id="UP000219636">
    <property type="component" value="Unassembled WGS sequence"/>
</dbReference>
<dbReference type="Pfam" id="PF02417">
    <property type="entry name" value="Chromate_transp"/>
    <property type="match status" value="1"/>
</dbReference>
<evidence type="ECO:0000313" key="9">
    <source>
        <dbReference type="Proteomes" id="UP000219636"/>
    </source>
</evidence>
<dbReference type="AlphaFoldDB" id="A0A285RX32"/>
<dbReference type="GO" id="GO:0015109">
    <property type="term" value="F:chromate transmembrane transporter activity"/>
    <property type="evidence" value="ECO:0007669"/>
    <property type="project" value="InterPro"/>
</dbReference>
<feature type="transmembrane region" description="Helical" evidence="7">
    <location>
        <begin position="106"/>
        <end position="127"/>
    </location>
</feature>
<protein>
    <submittedName>
        <fullName evidence="8">Chromate transporter</fullName>
    </submittedName>
</protein>
<name>A0A285RX32_9BACL</name>
<dbReference type="InterPro" id="IPR052518">
    <property type="entry name" value="CHR_Transporter"/>
</dbReference>
<feature type="transmembrane region" description="Helical" evidence="7">
    <location>
        <begin position="45"/>
        <end position="67"/>
    </location>
</feature>
<dbReference type="PANTHER" id="PTHR43663">
    <property type="entry name" value="CHROMATE TRANSPORT PROTEIN-RELATED"/>
    <property type="match status" value="1"/>
</dbReference>
<organism evidence="8 9">
    <name type="scientific">Ureibacillus xyleni</name>
    <dbReference type="NCBI Taxonomy" id="614648"/>
    <lineage>
        <taxon>Bacteria</taxon>
        <taxon>Bacillati</taxon>
        <taxon>Bacillota</taxon>
        <taxon>Bacilli</taxon>
        <taxon>Bacillales</taxon>
        <taxon>Caryophanaceae</taxon>
        <taxon>Ureibacillus</taxon>
    </lineage>
</organism>
<dbReference type="RefSeq" id="WP_097072472.1">
    <property type="nucleotide sequence ID" value="NZ_OBMQ01000002.1"/>
</dbReference>
<comment type="similarity">
    <text evidence="2">Belongs to the chromate ion transporter (CHR) (TC 2.A.51) family.</text>
</comment>
<comment type="subcellular location">
    <subcellularLocation>
        <location evidence="1">Cell membrane</location>
        <topology evidence="1">Multi-pass membrane protein</topology>
    </subcellularLocation>
</comment>
<dbReference type="OrthoDB" id="9027281at2"/>
<evidence type="ECO:0000256" key="1">
    <source>
        <dbReference type="ARBA" id="ARBA00004651"/>
    </source>
</evidence>
<feature type="transmembrane region" description="Helical" evidence="7">
    <location>
        <begin position="74"/>
        <end position="94"/>
    </location>
</feature>
<dbReference type="EMBL" id="OBMQ01000002">
    <property type="protein sequence ID" value="SOB98851.1"/>
    <property type="molecule type" value="Genomic_DNA"/>
</dbReference>
<keyword evidence="9" id="KW-1185">Reference proteome</keyword>